<sequence>MLIKSAKPWQAAGVFVFVKGFHHFIVADKISSCKQKTPGFASGGNHNHISLVRNLKFS</sequence>
<proteinExistence type="predicted"/>
<dbReference type="Proteomes" id="UP000218263">
    <property type="component" value="Chromosome"/>
</dbReference>
<protein>
    <submittedName>
        <fullName evidence="1">Uncharacterized protein</fullName>
    </submittedName>
</protein>
<dbReference type="KEGG" id="mgot:MgSA37_02317"/>
<accession>A0A110AZH5</accession>
<keyword evidence="2" id="KW-1185">Reference proteome</keyword>
<dbReference type="AlphaFoldDB" id="A0A110AZH5"/>
<evidence type="ECO:0000313" key="1">
    <source>
        <dbReference type="EMBL" id="BAU54145.1"/>
    </source>
</evidence>
<name>A0A110AZH5_9SPHI</name>
<dbReference type="EMBL" id="AP017313">
    <property type="protein sequence ID" value="BAU54145.1"/>
    <property type="molecule type" value="Genomic_DNA"/>
</dbReference>
<evidence type="ECO:0000313" key="2">
    <source>
        <dbReference type="Proteomes" id="UP000218263"/>
    </source>
</evidence>
<reference evidence="1 2" key="1">
    <citation type="submission" date="2015-12" db="EMBL/GenBank/DDBJ databases">
        <title>Genome sequence of Mucilaginibacter gotjawali.</title>
        <authorList>
            <person name="Lee J.S."/>
            <person name="Lee K.C."/>
            <person name="Kim K.K."/>
            <person name="Lee B.W."/>
        </authorList>
    </citation>
    <scope>NUCLEOTIDE SEQUENCE [LARGE SCALE GENOMIC DNA]</scope>
    <source>
        <strain evidence="1 2">SA3-7</strain>
    </source>
</reference>
<organism evidence="1 2">
    <name type="scientific">Mucilaginibacter gotjawali</name>
    <dbReference type="NCBI Taxonomy" id="1550579"/>
    <lineage>
        <taxon>Bacteria</taxon>
        <taxon>Pseudomonadati</taxon>
        <taxon>Bacteroidota</taxon>
        <taxon>Sphingobacteriia</taxon>
        <taxon>Sphingobacteriales</taxon>
        <taxon>Sphingobacteriaceae</taxon>
        <taxon>Mucilaginibacter</taxon>
    </lineage>
</organism>
<gene>
    <name evidence="1" type="ORF">MgSA37_02317</name>
</gene>